<evidence type="ECO:0000256" key="1">
    <source>
        <dbReference type="SAM" id="MobiDB-lite"/>
    </source>
</evidence>
<dbReference type="AlphaFoldDB" id="A0A9P3H7L9"/>
<organism evidence="2 3">
    <name type="scientific">Entomortierella parvispora</name>
    <dbReference type="NCBI Taxonomy" id="205924"/>
    <lineage>
        <taxon>Eukaryota</taxon>
        <taxon>Fungi</taxon>
        <taxon>Fungi incertae sedis</taxon>
        <taxon>Mucoromycota</taxon>
        <taxon>Mortierellomycotina</taxon>
        <taxon>Mortierellomycetes</taxon>
        <taxon>Mortierellales</taxon>
        <taxon>Mortierellaceae</taxon>
        <taxon>Entomortierella</taxon>
    </lineage>
</organism>
<protein>
    <submittedName>
        <fullName evidence="2">Uncharacterized protein</fullName>
    </submittedName>
</protein>
<reference evidence="2" key="1">
    <citation type="submission" date="2021-11" db="EMBL/GenBank/DDBJ databases">
        <authorList>
            <person name="Herlambang A."/>
            <person name="Guo Y."/>
            <person name="Takashima Y."/>
            <person name="Nishizawa T."/>
        </authorList>
    </citation>
    <scope>NUCLEOTIDE SEQUENCE</scope>
    <source>
        <strain evidence="2">E1425</strain>
    </source>
</reference>
<name>A0A9P3H7L9_9FUNG</name>
<evidence type="ECO:0000313" key="3">
    <source>
        <dbReference type="Proteomes" id="UP000827284"/>
    </source>
</evidence>
<proteinExistence type="predicted"/>
<evidence type="ECO:0000313" key="2">
    <source>
        <dbReference type="EMBL" id="GJJ71536.1"/>
    </source>
</evidence>
<comment type="caution">
    <text evidence="2">The sequence shown here is derived from an EMBL/GenBank/DDBJ whole genome shotgun (WGS) entry which is preliminary data.</text>
</comment>
<feature type="compositionally biased region" description="Acidic residues" evidence="1">
    <location>
        <begin position="36"/>
        <end position="71"/>
    </location>
</feature>
<dbReference type="Proteomes" id="UP000827284">
    <property type="component" value="Unassembled WGS sequence"/>
</dbReference>
<gene>
    <name evidence="2" type="ORF">EMPS_03886</name>
</gene>
<reference evidence="2" key="2">
    <citation type="journal article" date="2022" name="Microbiol. Resour. Announc.">
        <title>Whole-Genome Sequence of Entomortierella parvispora E1425, a Mucoromycotan Fungus Associated with Burkholderiaceae-Related Endosymbiotic Bacteria.</title>
        <authorList>
            <person name="Herlambang A."/>
            <person name="Guo Y."/>
            <person name="Takashima Y."/>
            <person name="Narisawa K."/>
            <person name="Ohta H."/>
            <person name="Nishizawa T."/>
        </authorList>
    </citation>
    <scope>NUCLEOTIDE SEQUENCE</scope>
    <source>
        <strain evidence="2">E1425</strain>
    </source>
</reference>
<dbReference type="EMBL" id="BQFW01000005">
    <property type="protein sequence ID" value="GJJ71536.1"/>
    <property type="molecule type" value="Genomic_DNA"/>
</dbReference>
<sequence>MRAHRKRRSFQLPLPTDNGETSCSHDAENEAVGQPDMEDVDMEEGEEAEEAEEAEEVEEAEEMAEEEEEVEAADKEAGANDMAIINTLLFVSSSPSPLYHSPFSSVTVTERPSVRKLTNKLRLFTNGLSSP</sequence>
<keyword evidence="3" id="KW-1185">Reference proteome</keyword>
<feature type="region of interest" description="Disordered" evidence="1">
    <location>
        <begin position="1"/>
        <end position="78"/>
    </location>
</feature>
<accession>A0A9P3H7L9</accession>